<dbReference type="PANTHER" id="PTHR43394">
    <property type="entry name" value="ATP-DEPENDENT PERMEASE MDL1, MITOCHONDRIAL"/>
    <property type="match status" value="1"/>
</dbReference>
<dbReference type="GO" id="GO:0016887">
    <property type="term" value="F:ATP hydrolysis activity"/>
    <property type="evidence" value="ECO:0007669"/>
    <property type="project" value="InterPro"/>
</dbReference>
<accession>A0A3S0IJD1</accession>
<feature type="transmembrane region" description="Helical" evidence="10">
    <location>
        <begin position="190"/>
        <end position="209"/>
    </location>
</feature>
<keyword evidence="5" id="KW-0547">Nucleotide-binding</keyword>
<feature type="compositionally biased region" description="Polar residues" evidence="9">
    <location>
        <begin position="1"/>
        <end position="12"/>
    </location>
</feature>
<dbReference type="Proteomes" id="UP000277766">
    <property type="component" value="Unassembled WGS sequence"/>
</dbReference>
<dbReference type="InterPro" id="IPR011527">
    <property type="entry name" value="ABC1_TM_dom"/>
</dbReference>
<dbReference type="GO" id="GO:0090374">
    <property type="term" value="P:oligopeptide export from mitochondrion"/>
    <property type="evidence" value="ECO:0007669"/>
    <property type="project" value="TreeGrafter"/>
</dbReference>
<dbReference type="GO" id="GO:0005524">
    <property type="term" value="F:ATP binding"/>
    <property type="evidence" value="ECO:0007669"/>
    <property type="project" value="UniProtKB-KW"/>
</dbReference>
<feature type="region of interest" description="Disordered" evidence="9">
    <location>
        <begin position="1"/>
        <end position="23"/>
    </location>
</feature>
<evidence type="ECO:0000256" key="8">
    <source>
        <dbReference type="ARBA" id="ARBA00023136"/>
    </source>
</evidence>
<dbReference type="EMBL" id="RXPE01000030">
    <property type="protein sequence ID" value="RTR25345.1"/>
    <property type="molecule type" value="Genomic_DNA"/>
</dbReference>
<dbReference type="GO" id="GO:0015421">
    <property type="term" value="F:ABC-type oligopeptide transporter activity"/>
    <property type="evidence" value="ECO:0007669"/>
    <property type="project" value="TreeGrafter"/>
</dbReference>
<sequence>MTRPSSTFSVAPSSEEDPARHSPLRPASLLSALRPLWDIARPHRPLFWLGLLAALLSSGLNLAFPLLMGRLVDASFLQVGSTDTALLDRTVGLLLGLFALSAIFAAAQSYLLARVGAGVVATLRERLFGHLLTLSPRFFAEHRTGDLTSRLTADVGTVQGVSSTALAGLATQTVTLIGGVILLVTSNPRLSLYALVGLPLIIGVAVVIGRQIRRISREFQDEVAGANASAEEAISGVRVVQSFTAEDVERGRYGRGVRASFEAALRRARWQALMGGTMSFLTFGSLALVLWFGGRQVMAGDLTPGALIAFLFYAIQVAGAIAGLTGLVNQFQEAAGASGRIFELMGERSDLKSPVTPLELSAPRGRVRFLDVGFSYGDSAVLSGISLSVQPGQTVALVGPSGAGKTTLVSLLPRFWDVTSGQIELDGHDLRAYDLRQLRSHIGLVPQDTQLFSGNVRDNIRYGRPDAPESEVEAAAQAANAHDFILELPQGYDTVVGERGLRLSGGQRQRIAIARALLKDPRVLILDEATSALDNQSEALVQAALDRLMQGRTTFVIAHRLSTVQHADQILVMDQGQIVQRGTHAELLEAGGLYGELHRTWAEQQGQVDTGVSPQLASSPVR</sequence>
<feature type="transmembrane region" description="Helical" evidence="10">
    <location>
        <begin position="165"/>
        <end position="184"/>
    </location>
</feature>
<evidence type="ECO:0000256" key="5">
    <source>
        <dbReference type="ARBA" id="ARBA00022741"/>
    </source>
</evidence>
<dbReference type="Pfam" id="PF00664">
    <property type="entry name" value="ABC_membrane"/>
    <property type="match status" value="1"/>
</dbReference>
<evidence type="ECO:0000313" key="14">
    <source>
        <dbReference type="Proteomes" id="UP000277766"/>
    </source>
</evidence>
<evidence type="ECO:0000256" key="1">
    <source>
        <dbReference type="ARBA" id="ARBA00004651"/>
    </source>
</evidence>
<evidence type="ECO:0000256" key="2">
    <source>
        <dbReference type="ARBA" id="ARBA00022448"/>
    </source>
</evidence>
<dbReference type="InterPro" id="IPR003439">
    <property type="entry name" value="ABC_transporter-like_ATP-bd"/>
</dbReference>
<dbReference type="Pfam" id="PF00005">
    <property type="entry name" value="ABC_tran"/>
    <property type="match status" value="1"/>
</dbReference>
<dbReference type="InterPro" id="IPR017871">
    <property type="entry name" value="ABC_transporter-like_CS"/>
</dbReference>
<evidence type="ECO:0000256" key="3">
    <source>
        <dbReference type="ARBA" id="ARBA00022475"/>
    </source>
</evidence>
<dbReference type="CDD" id="cd18576">
    <property type="entry name" value="ABC_6TM_bac_exporter_ABCB8_10_like"/>
    <property type="match status" value="1"/>
</dbReference>
<dbReference type="Gene3D" id="1.20.1560.10">
    <property type="entry name" value="ABC transporter type 1, transmembrane domain"/>
    <property type="match status" value="1"/>
</dbReference>
<dbReference type="InterPro" id="IPR003593">
    <property type="entry name" value="AAA+_ATPase"/>
</dbReference>
<dbReference type="SUPFAM" id="SSF52540">
    <property type="entry name" value="P-loop containing nucleoside triphosphate hydrolases"/>
    <property type="match status" value="1"/>
</dbReference>
<dbReference type="PROSITE" id="PS50929">
    <property type="entry name" value="ABC_TM1F"/>
    <property type="match status" value="1"/>
</dbReference>
<keyword evidence="4 10" id="KW-0812">Transmembrane</keyword>
<feature type="domain" description="ABC transporter" evidence="11">
    <location>
        <begin position="367"/>
        <end position="600"/>
    </location>
</feature>
<dbReference type="SMART" id="SM00382">
    <property type="entry name" value="AAA"/>
    <property type="match status" value="1"/>
</dbReference>
<keyword evidence="7 10" id="KW-1133">Transmembrane helix</keyword>
<dbReference type="FunFam" id="3.40.50.300:FF:000221">
    <property type="entry name" value="Multidrug ABC transporter ATP-binding protein"/>
    <property type="match status" value="1"/>
</dbReference>
<dbReference type="RefSeq" id="WP_126352894.1">
    <property type="nucleotide sequence ID" value="NZ_CP086380.1"/>
</dbReference>
<dbReference type="Gene3D" id="3.40.50.300">
    <property type="entry name" value="P-loop containing nucleotide triphosphate hydrolases"/>
    <property type="match status" value="1"/>
</dbReference>
<dbReference type="CDD" id="cd03251">
    <property type="entry name" value="ABCC_MsbA"/>
    <property type="match status" value="1"/>
</dbReference>
<evidence type="ECO:0000256" key="10">
    <source>
        <dbReference type="SAM" id="Phobius"/>
    </source>
</evidence>
<keyword evidence="2" id="KW-0813">Transport</keyword>
<dbReference type="GO" id="GO:0005886">
    <property type="term" value="C:plasma membrane"/>
    <property type="evidence" value="ECO:0007669"/>
    <property type="project" value="UniProtKB-SubCell"/>
</dbReference>
<dbReference type="AlphaFoldDB" id="A0A3S0IJD1"/>
<comment type="caution">
    <text evidence="13">The sequence shown here is derived from an EMBL/GenBank/DDBJ whole genome shotgun (WGS) entry which is preliminary data.</text>
</comment>
<dbReference type="SUPFAM" id="SSF90123">
    <property type="entry name" value="ABC transporter transmembrane region"/>
    <property type="match status" value="1"/>
</dbReference>
<keyword evidence="14" id="KW-1185">Reference proteome</keyword>
<proteinExistence type="predicted"/>
<evidence type="ECO:0000256" key="6">
    <source>
        <dbReference type="ARBA" id="ARBA00022840"/>
    </source>
</evidence>
<dbReference type="OrthoDB" id="9769895at2"/>
<dbReference type="InterPro" id="IPR036640">
    <property type="entry name" value="ABC1_TM_sf"/>
</dbReference>
<dbReference type="PROSITE" id="PS50893">
    <property type="entry name" value="ABC_TRANSPORTER_2"/>
    <property type="match status" value="1"/>
</dbReference>
<feature type="transmembrane region" description="Helical" evidence="10">
    <location>
        <begin position="46"/>
        <end position="71"/>
    </location>
</feature>
<keyword evidence="6 13" id="KW-0067">ATP-binding</keyword>
<organism evidence="13 14">
    <name type="scientific">Deinococcus radiophilus</name>
    <dbReference type="NCBI Taxonomy" id="32062"/>
    <lineage>
        <taxon>Bacteria</taxon>
        <taxon>Thermotogati</taxon>
        <taxon>Deinococcota</taxon>
        <taxon>Deinococci</taxon>
        <taxon>Deinococcales</taxon>
        <taxon>Deinococcaceae</taxon>
        <taxon>Deinococcus</taxon>
    </lineage>
</organism>
<evidence type="ECO:0000256" key="7">
    <source>
        <dbReference type="ARBA" id="ARBA00022989"/>
    </source>
</evidence>
<comment type="subcellular location">
    <subcellularLocation>
        <location evidence="1">Cell membrane</location>
        <topology evidence="1">Multi-pass membrane protein</topology>
    </subcellularLocation>
</comment>
<gene>
    <name evidence="13" type="ORF">EJ104_11335</name>
</gene>
<reference evidence="13 14" key="1">
    <citation type="submission" date="2018-12" db="EMBL/GenBank/DDBJ databases">
        <title>Deinococcus radiophilus ATCC 27603 genome sequencing and assembly.</title>
        <authorList>
            <person name="Maclea K.S."/>
            <person name="Maynard C.R."/>
        </authorList>
    </citation>
    <scope>NUCLEOTIDE SEQUENCE [LARGE SCALE GENOMIC DNA]</scope>
    <source>
        <strain evidence="13 14">ATCC 27603</strain>
    </source>
</reference>
<protein>
    <submittedName>
        <fullName evidence="13">ATP-binding cassette domain-containing protein</fullName>
    </submittedName>
</protein>
<evidence type="ECO:0000259" key="12">
    <source>
        <dbReference type="PROSITE" id="PS50929"/>
    </source>
</evidence>
<evidence type="ECO:0000313" key="13">
    <source>
        <dbReference type="EMBL" id="RTR25345.1"/>
    </source>
</evidence>
<feature type="transmembrane region" description="Helical" evidence="10">
    <location>
        <begin position="272"/>
        <end position="294"/>
    </location>
</feature>
<evidence type="ECO:0000259" key="11">
    <source>
        <dbReference type="PROSITE" id="PS50893"/>
    </source>
</evidence>
<keyword evidence="8 10" id="KW-0472">Membrane</keyword>
<dbReference type="InterPro" id="IPR039421">
    <property type="entry name" value="Type_1_exporter"/>
</dbReference>
<dbReference type="InterPro" id="IPR027417">
    <property type="entry name" value="P-loop_NTPase"/>
</dbReference>
<feature type="transmembrane region" description="Helical" evidence="10">
    <location>
        <begin position="306"/>
        <end position="328"/>
    </location>
</feature>
<feature type="domain" description="ABC transmembrane type-1" evidence="12">
    <location>
        <begin position="48"/>
        <end position="333"/>
    </location>
</feature>
<dbReference type="PROSITE" id="PS00211">
    <property type="entry name" value="ABC_TRANSPORTER_1"/>
    <property type="match status" value="1"/>
</dbReference>
<evidence type="ECO:0000256" key="4">
    <source>
        <dbReference type="ARBA" id="ARBA00022692"/>
    </source>
</evidence>
<keyword evidence="3" id="KW-1003">Cell membrane</keyword>
<feature type="transmembrane region" description="Helical" evidence="10">
    <location>
        <begin position="91"/>
        <end position="113"/>
    </location>
</feature>
<evidence type="ECO:0000256" key="9">
    <source>
        <dbReference type="SAM" id="MobiDB-lite"/>
    </source>
</evidence>
<dbReference type="PANTHER" id="PTHR43394:SF1">
    <property type="entry name" value="ATP-BINDING CASSETTE SUB-FAMILY B MEMBER 10, MITOCHONDRIAL"/>
    <property type="match status" value="1"/>
</dbReference>
<name>A0A3S0IJD1_9DEIO</name>